<reference evidence="1" key="1">
    <citation type="submission" date="2022-07" db="EMBL/GenBank/DDBJ databases">
        <authorList>
            <person name="Trinca V."/>
            <person name="Uliana J.V.C."/>
            <person name="Torres T.T."/>
            <person name="Ward R.J."/>
            <person name="Monesi N."/>
        </authorList>
    </citation>
    <scope>NUCLEOTIDE SEQUENCE</scope>
    <source>
        <strain evidence="1">HSMRA1968</strain>
        <tissue evidence="1">Whole embryos</tissue>
    </source>
</reference>
<protein>
    <submittedName>
        <fullName evidence="1">Uncharacterized protein</fullName>
    </submittedName>
</protein>
<evidence type="ECO:0000313" key="2">
    <source>
        <dbReference type="Proteomes" id="UP001151699"/>
    </source>
</evidence>
<proteinExistence type="predicted"/>
<dbReference type="AlphaFoldDB" id="A0A9Q0NCN8"/>
<dbReference type="EMBL" id="WJQU01000001">
    <property type="protein sequence ID" value="KAJ6647834.1"/>
    <property type="molecule type" value="Genomic_DNA"/>
</dbReference>
<keyword evidence="2" id="KW-1185">Reference proteome</keyword>
<name>A0A9Q0NCN8_9DIPT</name>
<evidence type="ECO:0000313" key="1">
    <source>
        <dbReference type="EMBL" id="KAJ6647834.1"/>
    </source>
</evidence>
<sequence length="59" mass="6961">MASPLTSAERKQRYIAKLKADGKYDDFLKKRHMMKEVVSIGSKSVWNSYQRLKEKKLNE</sequence>
<comment type="caution">
    <text evidence="1">The sequence shown here is derived from an EMBL/GenBank/DDBJ whole genome shotgun (WGS) entry which is preliminary data.</text>
</comment>
<dbReference type="Proteomes" id="UP001151699">
    <property type="component" value="Chromosome A"/>
</dbReference>
<organism evidence="1 2">
    <name type="scientific">Pseudolycoriella hygida</name>
    <dbReference type="NCBI Taxonomy" id="35572"/>
    <lineage>
        <taxon>Eukaryota</taxon>
        <taxon>Metazoa</taxon>
        <taxon>Ecdysozoa</taxon>
        <taxon>Arthropoda</taxon>
        <taxon>Hexapoda</taxon>
        <taxon>Insecta</taxon>
        <taxon>Pterygota</taxon>
        <taxon>Neoptera</taxon>
        <taxon>Endopterygota</taxon>
        <taxon>Diptera</taxon>
        <taxon>Nematocera</taxon>
        <taxon>Sciaroidea</taxon>
        <taxon>Sciaridae</taxon>
        <taxon>Pseudolycoriella</taxon>
    </lineage>
</organism>
<accession>A0A9Q0NCN8</accession>
<gene>
    <name evidence="1" type="ORF">Bhyg_03057</name>
</gene>